<dbReference type="AlphaFoldDB" id="A0A2A2IDN1"/>
<dbReference type="OrthoDB" id="6163890at2"/>
<evidence type="ECO:0000259" key="1">
    <source>
        <dbReference type="Pfam" id="PF10057"/>
    </source>
</evidence>
<keyword evidence="3" id="KW-1185">Reference proteome</keyword>
<evidence type="ECO:0000313" key="2">
    <source>
        <dbReference type="EMBL" id="PAV29737.1"/>
    </source>
</evidence>
<comment type="caution">
    <text evidence="2">The sequence shown here is derived from an EMBL/GenBank/DDBJ whole genome shotgun (WGS) entry which is preliminary data.</text>
</comment>
<reference evidence="2 3" key="1">
    <citation type="submission" date="2017-08" db="EMBL/GenBank/DDBJ databases">
        <title>Virgibacillus indicus sp. nov. and Virgibacillus profoundi sp. nov, two moderately halophilic bacteria isolated from marine sediment by using the Microfluidic Streak Plate.</title>
        <authorList>
            <person name="Xu B."/>
            <person name="Hu B."/>
            <person name="Wang J."/>
            <person name="Zhu Y."/>
            <person name="Huang L."/>
            <person name="Du W."/>
            <person name="Huang Y."/>
        </authorList>
    </citation>
    <scope>NUCLEOTIDE SEQUENCE [LARGE SCALE GENOMIC DNA]</scope>
    <source>
        <strain evidence="2 3">IO3-P3-H5</strain>
    </source>
</reference>
<accession>A0A2A2IDN1</accession>
<protein>
    <submittedName>
        <fullName evidence="2">DUF2294 domain-containing protein</fullName>
    </submittedName>
</protein>
<feature type="domain" description="Na+-translocating membrane potential-generating system MpsC" evidence="1">
    <location>
        <begin position="18"/>
        <end position="122"/>
    </location>
</feature>
<dbReference type="Pfam" id="PF10057">
    <property type="entry name" value="MpsC"/>
    <property type="match status" value="1"/>
</dbReference>
<sequence>MEGGTVNVAFSSTDTRVLKKTIAQVYNRINQEFYATGVVSQRINVFSDRIIIFAQHKRIPAFTALSKNFKELTTYADAALISEFKSKLKQEIEEVTGHRAISVLKDYDTVTEHACCVVIFDKENSPIDVPVRE</sequence>
<gene>
    <name evidence="2" type="ORF">CIL05_10240</name>
</gene>
<dbReference type="EMBL" id="NPOA01000006">
    <property type="protein sequence ID" value="PAV29737.1"/>
    <property type="molecule type" value="Genomic_DNA"/>
</dbReference>
<dbReference type="Proteomes" id="UP000218887">
    <property type="component" value="Unassembled WGS sequence"/>
</dbReference>
<organism evidence="2 3">
    <name type="scientific">Virgibacillus profundi</name>
    <dbReference type="NCBI Taxonomy" id="2024555"/>
    <lineage>
        <taxon>Bacteria</taxon>
        <taxon>Bacillati</taxon>
        <taxon>Bacillota</taxon>
        <taxon>Bacilli</taxon>
        <taxon>Bacillales</taxon>
        <taxon>Bacillaceae</taxon>
        <taxon>Virgibacillus</taxon>
    </lineage>
</organism>
<dbReference type="InterPro" id="IPR018745">
    <property type="entry name" value="MpsC"/>
</dbReference>
<proteinExistence type="predicted"/>
<evidence type="ECO:0000313" key="3">
    <source>
        <dbReference type="Proteomes" id="UP000218887"/>
    </source>
</evidence>
<name>A0A2A2IDN1_9BACI</name>